<organism evidence="1 2">
    <name type="scientific">Triticum urartu</name>
    <name type="common">Red wild einkorn</name>
    <name type="synonym">Crithodium urartu</name>
    <dbReference type="NCBI Taxonomy" id="4572"/>
    <lineage>
        <taxon>Eukaryota</taxon>
        <taxon>Viridiplantae</taxon>
        <taxon>Streptophyta</taxon>
        <taxon>Embryophyta</taxon>
        <taxon>Tracheophyta</taxon>
        <taxon>Spermatophyta</taxon>
        <taxon>Magnoliopsida</taxon>
        <taxon>Liliopsida</taxon>
        <taxon>Poales</taxon>
        <taxon>Poaceae</taxon>
        <taxon>BOP clade</taxon>
        <taxon>Pooideae</taxon>
        <taxon>Triticodae</taxon>
        <taxon>Triticeae</taxon>
        <taxon>Triticinae</taxon>
        <taxon>Triticum</taxon>
    </lineage>
</organism>
<dbReference type="Gramene" id="TuG1812G0700000667.01.T01">
    <property type="protein sequence ID" value="TuG1812G0700000667.01.T01"/>
    <property type="gene ID" value="TuG1812G0700000667.01"/>
</dbReference>
<proteinExistence type="predicted"/>
<evidence type="ECO:0000313" key="1">
    <source>
        <dbReference type="EnsemblPlants" id="TuG1812G0700000667.01.T01"/>
    </source>
</evidence>
<reference evidence="1" key="3">
    <citation type="submission" date="2022-06" db="UniProtKB">
        <authorList>
            <consortium name="EnsemblPlants"/>
        </authorList>
    </citation>
    <scope>IDENTIFICATION</scope>
</reference>
<dbReference type="AlphaFoldDB" id="A0A8R7QWB7"/>
<reference evidence="2" key="1">
    <citation type="journal article" date="2013" name="Nature">
        <title>Draft genome of the wheat A-genome progenitor Triticum urartu.</title>
        <authorList>
            <person name="Ling H.Q."/>
            <person name="Zhao S."/>
            <person name="Liu D."/>
            <person name="Wang J."/>
            <person name="Sun H."/>
            <person name="Zhang C."/>
            <person name="Fan H."/>
            <person name="Li D."/>
            <person name="Dong L."/>
            <person name="Tao Y."/>
            <person name="Gao C."/>
            <person name="Wu H."/>
            <person name="Li Y."/>
            <person name="Cui Y."/>
            <person name="Guo X."/>
            <person name="Zheng S."/>
            <person name="Wang B."/>
            <person name="Yu K."/>
            <person name="Liang Q."/>
            <person name="Yang W."/>
            <person name="Lou X."/>
            <person name="Chen J."/>
            <person name="Feng M."/>
            <person name="Jian J."/>
            <person name="Zhang X."/>
            <person name="Luo G."/>
            <person name="Jiang Y."/>
            <person name="Liu J."/>
            <person name="Wang Z."/>
            <person name="Sha Y."/>
            <person name="Zhang B."/>
            <person name="Wu H."/>
            <person name="Tang D."/>
            <person name="Shen Q."/>
            <person name="Xue P."/>
            <person name="Zou S."/>
            <person name="Wang X."/>
            <person name="Liu X."/>
            <person name="Wang F."/>
            <person name="Yang Y."/>
            <person name="An X."/>
            <person name="Dong Z."/>
            <person name="Zhang K."/>
            <person name="Zhang X."/>
            <person name="Luo M.C."/>
            <person name="Dvorak J."/>
            <person name="Tong Y."/>
            <person name="Wang J."/>
            <person name="Yang H."/>
            <person name="Li Z."/>
            <person name="Wang D."/>
            <person name="Zhang A."/>
            <person name="Wang J."/>
        </authorList>
    </citation>
    <scope>NUCLEOTIDE SEQUENCE</scope>
    <source>
        <strain evidence="2">cv. G1812</strain>
    </source>
</reference>
<accession>A0A8R7QWB7</accession>
<keyword evidence="2" id="KW-1185">Reference proteome</keyword>
<dbReference type="Proteomes" id="UP000015106">
    <property type="component" value="Chromosome 7"/>
</dbReference>
<evidence type="ECO:0000313" key="2">
    <source>
        <dbReference type="Proteomes" id="UP000015106"/>
    </source>
</evidence>
<sequence>MLTFLQLYIYMSGIHKRTSCKNTFRKTMKPSHSRTQIAPLAVTPDSCLVPTRGHHYDELVVVSPSRQHPRG</sequence>
<name>A0A8R7QWB7_TRIUA</name>
<protein>
    <submittedName>
        <fullName evidence="1">Uncharacterized protein</fullName>
    </submittedName>
</protein>
<dbReference type="EnsemblPlants" id="TuG1812G0700000667.01.T01">
    <property type="protein sequence ID" value="TuG1812G0700000667.01.T01"/>
    <property type="gene ID" value="TuG1812G0700000667.01"/>
</dbReference>
<reference evidence="1" key="2">
    <citation type="submission" date="2018-03" db="EMBL/GenBank/DDBJ databases">
        <title>The Triticum urartu genome reveals the dynamic nature of wheat genome evolution.</title>
        <authorList>
            <person name="Ling H."/>
            <person name="Ma B."/>
            <person name="Shi X."/>
            <person name="Liu H."/>
            <person name="Dong L."/>
            <person name="Sun H."/>
            <person name="Cao Y."/>
            <person name="Gao Q."/>
            <person name="Zheng S."/>
            <person name="Li Y."/>
            <person name="Yu Y."/>
            <person name="Du H."/>
            <person name="Qi M."/>
            <person name="Li Y."/>
            <person name="Yu H."/>
            <person name="Cui Y."/>
            <person name="Wang N."/>
            <person name="Chen C."/>
            <person name="Wu H."/>
            <person name="Zhao Y."/>
            <person name="Zhang J."/>
            <person name="Li Y."/>
            <person name="Zhou W."/>
            <person name="Zhang B."/>
            <person name="Hu W."/>
            <person name="Eijk M."/>
            <person name="Tang J."/>
            <person name="Witsenboer H."/>
            <person name="Zhao S."/>
            <person name="Li Z."/>
            <person name="Zhang A."/>
            <person name="Wang D."/>
            <person name="Liang C."/>
        </authorList>
    </citation>
    <scope>NUCLEOTIDE SEQUENCE [LARGE SCALE GENOMIC DNA]</scope>
    <source>
        <strain evidence="1">cv. G1812</strain>
    </source>
</reference>